<name>A0A7J7JTM9_BUGNE</name>
<feature type="compositionally biased region" description="Polar residues" evidence="1">
    <location>
        <begin position="62"/>
        <end position="77"/>
    </location>
</feature>
<feature type="region of interest" description="Disordered" evidence="1">
    <location>
        <begin position="18"/>
        <end position="83"/>
    </location>
</feature>
<keyword evidence="3" id="KW-1185">Reference proteome</keyword>
<accession>A0A7J7JTM9</accession>
<protein>
    <submittedName>
        <fullName evidence="2">Uncharacterized protein</fullName>
    </submittedName>
</protein>
<comment type="caution">
    <text evidence="2">The sequence shown here is derived from an EMBL/GenBank/DDBJ whole genome shotgun (WGS) entry which is preliminary data.</text>
</comment>
<organism evidence="2 3">
    <name type="scientific">Bugula neritina</name>
    <name type="common">Brown bryozoan</name>
    <name type="synonym">Sertularia neritina</name>
    <dbReference type="NCBI Taxonomy" id="10212"/>
    <lineage>
        <taxon>Eukaryota</taxon>
        <taxon>Metazoa</taxon>
        <taxon>Spiralia</taxon>
        <taxon>Lophotrochozoa</taxon>
        <taxon>Bryozoa</taxon>
        <taxon>Gymnolaemata</taxon>
        <taxon>Cheilostomatida</taxon>
        <taxon>Flustrina</taxon>
        <taxon>Buguloidea</taxon>
        <taxon>Bugulidae</taxon>
        <taxon>Bugula</taxon>
    </lineage>
</organism>
<dbReference type="AlphaFoldDB" id="A0A7J7JTM9"/>
<dbReference type="EMBL" id="VXIV02001869">
    <property type="protein sequence ID" value="KAF6029001.1"/>
    <property type="molecule type" value="Genomic_DNA"/>
</dbReference>
<evidence type="ECO:0000256" key="1">
    <source>
        <dbReference type="SAM" id="MobiDB-lite"/>
    </source>
</evidence>
<evidence type="ECO:0000313" key="3">
    <source>
        <dbReference type="Proteomes" id="UP000593567"/>
    </source>
</evidence>
<proteinExistence type="predicted"/>
<dbReference type="Proteomes" id="UP000593567">
    <property type="component" value="Unassembled WGS sequence"/>
</dbReference>
<feature type="compositionally biased region" description="Polar residues" evidence="1">
    <location>
        <begin position="32"/>
        <end position="44"/>
    </location>
</feature>
<gene>
    <name evidence="2" type="ORF">EB796_012690</name>
</gene>
<evidence type="ECO:0000313" key="2">
    <source>
        <dbReference type="EMBL" id="KAF6029001.1"/>
    </source>
</evidence>
<reference evidence="2" key="1">
    <citation type="submission" date="2020-06" db="EMBL/GenBank/DDBJ databases">
        <title>Draft genome of Bugula neritina, a colonial animal packing powerful symbionts and potential medicines.</title>
        <authorList>
            <person name="Rayko M."/>
        </authorList>
    </citation>
    <scope>NUCLEOTIDE SEQUENCE [LARGE SCALE GENOMIC DNA]</scope>
    <source>
        <strain evidence="2">Kwan_BN1</strain>
    </source>
</reference>
<sequence>MLISYQIFFTVGSMLKNQGNANQSKNRAKASQLPNKYRYNNQSYGDGYRGHAFQRADHYQNQRESGYSRSMYQQPQKRSARQEYNYDSQRTSWRQPPVATGHIPQRVLERPPFASHNHSAVPNLAASARSYAALQAYNSSLMMVPQQLPYSGVTGPSGYPSLTVNNSNVNQQNHINALYNQKQ</sequence>